<keyword evidence="4" id="KW-1003">Cell membrane</keyword>
<name>A0A174N3T5_9FIRM</name>
<dbReference type="Proteomes" id="UP000095765">
    <property type="component" value="Unassembled WGS sequence"/>
</dbReference>
<dbReference type="InterPro" id="IPR017871">
    <property type="entry name" value="ABC_transporter-like_CS"/>
</dbReference>
<dbReference type="GO" id="GO:0015833">
    <property type="term" value="P:peptide transport"/>
    <property type="evidence" value="ECO:0007669"/>
    <property type="project" value="InterPro"/>
</dbReference>
<dbReference type="InterPro" id="IPR003593">
    <property type="entry name" value="AAA+_ATPase"/>
</dbReference>
<evidence type="ECO:0000313" key="12">
    <source>
        <dbReference type="Proteomes" id="UP000260828"/>
    </source>
</evidence>
<dbReference type="NCBIfam" id="TIGR01727">
    <property type="entry name" value="oligo_HPY"/>
    <property type="match status" value="1"/>
</dbReference>
<proteinExistence type="inferred from homology"/>
<evidence type="ECO:0000256" key="6">
    <source>
        <dbReference type="ARBA" id="ARBA00022840"/>
    </source>
</evidence>
<evidence type="ECO:0000256" key="5">
    <source>
        <dbReference type="ARBA" id="ARBA00022741"/>
    </source>
</evidence>
<dbReference type="EC" id="3.6.3.-" evidence="9"/>
<dbReference type="SMART" id="SM00382">
    <property type="entry name" value="AAA"/>
    <property type="match status" value="1"/>
</dbReference>
<comment type="subcellular location">
    <subcellularLocation>
        <location evidence="1">Cell membrane</location>
        <topology evidence="1">Peripheral membrane protein</topology>
    </subcellularLocation>
</comment>
<dbReference type="PANTHER" id="PTHR43297">
    <property type="entry name" value="OLIGOPEPTIDE TRANSPORT ATP-BINDING PROTEIN APPD"/>
    <property type="match status" value="1"/>
</dbReference>
<dbReference type="PROSITE" id="PS50893">
    <property type="entry name" value="ABC_TRANSPORTER_2"/>
    <property type="match status" value="1"/>
</dbReference>
<dbReference type="Pfam" id="PF08352">
    <property type="entry name" value="oligo_HPY"/>
    <property type="match status" value="1"/>
</dbReference>
<evidence type="ECO:0000313" key="9">
    <source>
        <dbReference type="EMBL" id="CUP40619.1"/>
    </source>
</evidence>
<dbReference type="CDD" id="cd03257">
    <property type="entry name" value="ABC_NikE_OppD_transporters"/>
    <property type="match status" value="1"/>
</dbReference>
<protein>
    <submittedName>
        <fullName evidence="10">ABC transporter ATP-binding protein</fullName>
    </submittedName>
    <submittedName>
        <fullName evidence="9">Glutathione import ATP-binding protein GsiA</fullName>
        <ecNumber evidence="9">3.6.3.-</ecNumber>
    </submittedName>
</protein>
<gene>
    <name evidence="9" type="primary">gsiA_1</name>
    <name evidence="10" type="ORF">DXC40_15405</name>
    <name evidence="9" type="ORF">ERS852551_00690</name>
</gene>
<dbReference type="GO" id="GO:0005886">
    <property type="term" value="C:plasma membrane"/>
    <property type="evidence" value="ECO:0007669"/>
    <property type="project" value="UniProtKB-SubCell"/>
</dbReference>
<dbReference type="EMBL" id="QVME01000010">
    <property type="protein sequence ID" value="RGE65940.1"/>
    <property type="molecule type" value="Genomic_DNA"/>
</dbReference>
<evidence type="ECO:0000259" key="8">
    <source>
        <dbReference type="PROSITE" id="PS50893"/>
    </source>
</evidence>
<dbReference type="AlphaFoldDB" id="A0A174N3T5"/>
<evidence type="ECO:0000313" key="11">
    <source>
        <dbReference type="Proteomes" id="UP000095765"/>
    </source>
</evidence>
<dbReference type="PROSITE" id="PS00211">
    <property type="entry name" value="ABC_TRANSPORTER_1"/>
    <property type="match status" value="1"/>
</dbReference>
<keyword evidence="5" id="KW-0547">Nucleotide-binding</keyword>
<dbReference type="InterPro" id="IPR003439">
    <property type="entry name" value="ABC_transporter-like_ATP-bd"/>
</dbReference>
<dbReference type="GO" id="GO:0016887">
    <property type="term" value="F:ATP hydrolysis activity"/>
    <property type="evidence" value="ECO:0007669"/>
    <property type="project" value="InterPro"/>
</dbReference>
<evidence type="ECO:0000313" key="10">
    <source>
        <dbReference type="EMBL" id="RGE65940.1"/>
    </source>
</evidence>
<evidence type="ECO:0000256" key="1">
    <source>
        <dbReference type="ARBA" id="ARBA00004202"/>
    </source>
</evidence>
<keyword evidence="9" id="KW-0378">Hydrolase</keyword>
<evidence type="ECO:0000256" key="7">
    <source>
        <dbReference type="ARBA" id="ARBA00023136"/>
    </source>
</evidence>
<dbReference type="Proteomes" id="UP000260828">
    <property type="component" value="Unassembled WGS sequence"/>
</dbReference>
<accession>A0A174N3T5</accession>
<evidence type="ECO:0000256" key="4">
    <source>
        <dbReference type="ARBA" id="ARBA00022475"/>
    </source>
</evidence>
<evidence type="ECO:0000256" key="2">
    <source>
        <dbReference type="ARBA" id="ARBA00005417"/>
    </source>
</evidence>
<dbReference type="EMBL" id="CZBE01000004">
    <property type="protein sequence ID" value="CUP40619.1"/>
    <property type="molecule type" value="Genomic_DNA"/>
</dbReference>
<evidence type="ECO:0000256" key="3">
    <source>
        <dbReference type="ARBA" id="ARBA00022448"/>
    </source>
</evidence>
<keyword evidence="7" id="KW-0472">Membrane</keyword>
<dbReference type="OrthoDB" id="9806285at2"/>
<dbReference type="Gene3D" id="3.40.50.300">
    <property type="entry name" value="P-loop containing nucleotide triphosphate hydrolases"/>
    <property type="match status" value="1"/>
</dbReference>
<reference evidence="9 11" key="1">
    <citation type="submission" date="2015-09" db="EMBL/GenBank/DDBJ databases">
        <authorList>
            <consortium name="Pathogen Informatics"/>
        </authorList>
    </citation>
    <scope>NUCLEOTIDE SEQUENCE [LARGE SCALE GENOMIC DNA]</scope>
    <source>
        <strain evidence="9 11">2789STDY5834939</strain>
    </source>
</reference>
<sequence>MKEVLVQVKNLSTAFKSEGKLIKIIDDVSFDIYRGEVLGIVGESGSGKSVTSKTIMRLLPEPPARILGGQILFEGDPAQDVLQFNEKQLCRFRGEKAAMIFQEPMTSLNPVLTCGYQISEAILQHKDLSRSSAREKAIRMLKKVGIQSPETRYNCYPHELSGGMRQRVMIAMALCCSPELLIADEPTTALDPTIQAQILELIGDLQRETGMTVVYITHDLGVVAETCRRAIVMYAGRVMETAGVRDLFRSPAHPYTAGLMKAMPKLNEKCGRLYSIEGNVPNFADMPAGCAFHDRCPVRMDICARERPGVCTVGPEHTVCCWRAQKNAAGGAREVSGWKPCLK</sequence>
<dbReference type="GO" id="GO:0005524">
    <property type="term" value="F:ATP binding"/>
    <property type="evidence" value="ECO:0007669"/>
    <property type="project" value="UniProtKB-KW"/>
</dbReference>
<dbReference type="FunFam" id="3.40.50.300:FF:000016">
    <property type="entry name" value="Oligopeptide ABC transporter ATP-binding component"/>
    <property type="match status" value="1"/>
</dbReference>
<comment type="similarity">
    <text evidence="2">Belongs to the ABC transporter superfamily.</text>
</comment>
<organism evidence="9 11">
    <name type="scientific">Anaerotruncus colihominis</name>
    <dbReference type="NCBI Taxonomy" id="169435"/>
    <lineage>
        <taxon>Bacteria</taxon>
        <taxon>Bacillati</taxon>
        <taxon>Bacillota</taxon>
        <taxon>Clostridia</taxon>
        <taxon>Eubacteriales</taxon>
        <taxon>Oscillospiraceae</taxon>
        <taxon>Anaerotruncus</taxon>
    </lineage>
</organism>
<keyword evidence="6 9" id="KW-0067">ATP-binding</keyword>
<reference evidence="10 12" key="2">
    <citation type="submission" date="2018-08" db="EMBL/GenBank/DDBJ databases">
        <title>A genome reference for cultivated species of the human gut microbiota.</title>
        <authorList>
            <person name="Zou Y."/>
            <person name="Xue W."/>
            <person name="Luo G."/>
        </authorList>
    </citation>
    <scope>NUCLEOTIDE SEQUENCE [LARGE SCALE GENOMIC DNA]</scope>
    <source>
        <strain evidence="10 12">TF05-12AC</strain>
    </source>
</reference>
<dbReference type="SUPFAM" id="SSF52540">
    <property type="entry name" value="P-loop containing nucleoside triphosphate hydrolases"/>
    <property type="match status" value="1"/>
</dbReference>
<dbReference type="InterPro" id="IPR050388">
    <property type="entry name" value="ABC_Ni/Peptide_Import"/>
</dbReference>
<keyword evidence="3" id="KW-0813">Transport</keyword>
<dbReference type="Pfam" id="PF00005">
    <property type="entry name" value="ABC_tran"/>
    <property type="match status" value="1"/>
</dbReference>
<dbReference type="InterPro" id="IPR013563">
    <property type="entry name" value="Oligopep_ABC_C"/>
</dbReference>
<feature type="domain" description="ABC transporter" evidence="8">
    <location>
        <begin position="6"/>
        <end position="260"/>
    </location>
</feature>
<dbReference type="InterPro" id="IPR027417">
    <property type="entry name" value="P-loop_NTPase"/>
</dbReference>
<dbReference type="PANTHER" id="PTHR43297:SF2">
    <property type="entry name" value="DIPEPTIDE TRANSPORT ATP-BINDING PROTEIN DPPD"/>
    <property type="match status" value="1"/>
</dbReference>
<dbReference type="RefSeq" id="WP_006876944.1">
    <property type="nucleotide sequence ID" value="NZ_CP102255.1"/>
</dbReference>